<name>A0A0D3HC99_9ORYZ</name>
<comment type="similarity">
    <text evidence="1">Belongs to the remorin family.</text>
</comment>
<keyword evidence="5" id="KW-1185">Reference proteome</keyword>
<dbReference type="HOGENOM" id="CLU_034418_1_0_1"/>
<feature type="region of interest" description="Disordered" evidence="2">
    <location>
        <begin position="196"/>
        <end position="252"/>
    </location>
</feature>
<dbReference type="Proteomes" id="UP000026960">
    <property type="component" value="Chromosome 10"/>
</dbReference>
<dbReference type="PANTHER" id="PTHR31471">
    <property type="entry name" value="OS02G0116800 PROTEIN"/>
    <property type="match status" value="1"/>
</dbReference>
<organism evidence="4">
    <name type="scientific">Oryza barthii</name>
    <dbReference type="NCBI Taxonomy" id="65489"/>
    <lineage>
        <taxon>Eukaryota</taxon>
        <taxon>Viridiplantae</taxon>
        <taxon>Streptophyta</taxon>
        <taxon>Embryophyta</taxon>
        <taxon>Tracheophyta</taxon>
        <taxon>Spermatophyta</taxon>
        <taxon>Magnoliopsida</taxon>
        <taxon>Liliopsida</taxon>
        <taxon>Poales</taxon>
        <taxon>Poaceae</taxon>
        <taxon>BOP clade</taxon>
        <taxon>Oryzoideae</taxon>
        <taxon>Oryzeae</taxon>
        <taxon>Oryzinae</taxon>
        <taxon>Oryza</taxon>
    </lineage>
</organism>
<dbReference type="InterPro" id="IPR005516">
    <property type="entry name" value="Remorin_C"/>
</dbReference>
<protein>
    <recommendedName>
        <fullName evidence="3">Remorin C-terminal domain-containing protein</fullName>
    </recommendedName>
</protein>
<dbReference type="Gramene" id="OBART10G05810.1">
    <property type="protein sequence ID" value="OBART10G05810.1"/>
    <property type="gene ID" value="OBART10G05810"/>
</dbReference>
<dbReference type="Pfam" id="PF03763">
    <property type="entry name" value="Remorin_C"/>
    <property type="match status" value="1"/>
</dbReference>
<proteinExistence type="inferred from homology"/>
<reference evidence="4" key="2">
    <citation type="submission" date="2015-03" db="UniProtKB">
        <authorList>
            <consortium name="EnsemblPlants"/>
        </authorList>
    </citation>
    <scope>IDENTIFICATION</scope>
</reference>
<evidence type="ECO:0000313" key="5">
    <source>
        <dbReference type="Proteomes" id="UP000026960"/>
    </source>
</evidence>
<feature type="region of interest" description="Disordered" evidence="2">
    <location>
        <begin position="82"/>
        <end position="133"/>
    </location>
</feature>
<evidence type="ECO:0000313" key="4">
    <source>
        <dbReference type="EnsemblPlants" id="OBART10G05810.1"/>
    </source>
</evidence>
<feature type="domain" description="Remorin C-terminal" evidence="3">
    <location>
        <begin position="249"/>
        <end position="354"/>
    </location>
</feature>
<accession>A0A0D3HC99</accession>
<feature type="compositionally biased region" description="Basic and acidic residues" evidence="2">
    <location>
        <begin position="200"/>
        <end position="211"/>
    </location>
</feature>
<sequence>MEQCLTYKLILNIECHRLRNKIERSDFLVHEQEDQGGNQTIRMQPQQGRFFGREEMSNGVEYDAAYAATVAAVAYAIAAKEEEKQATEETRVKKKLTSEKKPVANDEPSTTPTLKLPPNRQGILKRPRQTEGSRITRRFSGKEIVPDEEDDGLEANVSVRRPVRTAQKIPEGGISGQNMVGKVLDSVPSIRKAPSFAKPLPEKKGSMKFEQEQAIPTVTPNKESKKFEQDKANQMPSLASAPTSSYSSEAEAMADTWEKEKMAKIKKQYNMTMDTIVEWEAEKKAKAKRQMELKEGDNSERKREKALEEYNDEITRINKVAAASRLTAEEKRRSAERKVREKAERIRVTTGKLPGACGCF</sequence>
<evidence type="ECO:0000256" key="1">
    <source>
        <dbReference type="ARBA" id="ARBA00005711"/>
    </source>
</evidence>
<feature type="compositionally biased region" description="Basic and acidic residues" evidence="2">
    <location>
        <begin position="222"/>
        <end position="231"/>
    </location>
</feature>
<evidence type="ECO:0000256" key="2">
    <source>
        <dbReference type="SAM" id="MobiDB-lite"/>
    </source>
</evidence>
<dbReference type="AlphaFoldDB" id="A0A0D3HC99"/>
<feature type="compositionally biased region" description="Basic and acidic residues" evidence="2">
    <location>
        <begin position="82"/>
        <end position="104"/>
    </location>
</feature>
<reference evidence="4" key="1">
    <citation type="journal article" date="2009" name="Rice">
        <title>De Novo Next Generation Sequencing of Plant Genomes.</title>
        <authorList>
            <person name="Rounsley S."/>
            <person name="Marri P.R."/>
            <person name="Yu Y."/>
            <person name="He R."/>
            <person name="Sisneros N."/>
            <person name="Goicoechea J.L."/>
            <person name="Lee S.J."/>
            <person name="Angelova A."/>
            <person name="Kudrna D."/>
            <person name="Luo M."/>
            <person name="Affourtit J."/>
            <person name="Desany B."/>
            <person name="Knight J."/>
            <person name="Niazi F."/>
            <person name="Egholm M."/>
            <person name="Wing R.A."/>
        </authorList>
    </citation>
    <scope>NUCLEOTIDE SEQUENCE [LARGE SCALE GENOMIC DNA]</scope>
    <source>
        <strain evidence="4">cv. IRGC 105608</strain>
    </source>
</reference>
<dbReference type="PANTHER" id="PTHR31471:SF96">
    <property type="entry name" value="OS10G0325400 PROTEIN"/>
    <property type="match status" value="1"/>
</dbReference>
<feature type="compositionally biased region" description="Low complexity" evidence="2">
    <location>
        <begin position="236"/>
        <end position="251"/>
    </location>
</feature>
<dbReference type="EnsemblPlants" id="OBART10G05810.1">
    <property type="protein sequence ID" value="OBART10G05810.1"/>
    <property type="gene ID" value="OBART10G05810"/>
</dbReference>
<evidence type="ECO:0000259" key="3">
    <source>
        <dbReference type="Pfam" id="PF03763"/>
    </source>
</evidence>